<name>Q0C6U9_SYNC1</name>
<dbReference type="EMBL" id="CP000142">
    <property type="protein sequence ID" value="ABI81838.1"/>
    <property type="molecule type" value="Genomic_DNA"/>
</dbReference>
<dbReference type="HOGENOM" id="CLU_2586582_0_0_7"/>
<sequence length="80" mass="9043">MKGNSHLIHFLARSCASMTTPSWSLGPVGQSSLCLMMRTFTRRLSQGFMSLMTGQLTKIRTSLLNGLYSSQRRREFNITI</sequence>
<gene>
    <name evidence="1" type="ordered locus">Pcar_3218</name>
</gene>
<dbReference type="STRING" id="338963.Pcar_3218"/>
<organism evidence="1 2">
    <name type="scientific">Syntrophotalea carbinolica (strain DSM 2380 / NBRC 103641 / GraBd1)</name>
    <name type="common">Pelobacter carbinolicus</name>
    <dbReference type="NCBI Taxonomy" id="338963"/>
    <lineage>
        <taxon>Bacteria</taxon>
        <taxon>Pseudomonadati</taxon>
        <taxon>Thermodesulfobacteriota</taxon>
        <taxon>Desulfuromonadia</taxon>
        <taxon>Desulfuromonadales</taxon>
        <taxon>Syntrophotaleaceae</taxon>
        <taxon>Syntrophotalea</taxon>
    </lineage>
</organism>
<dbReference type="KEGG" id="pca:Pcar_3218"/>
<evidence type="ECO:0000313" key="1">
    <source>
        <dbReference type="EMBL" id="ABI81838.1"/>
    </source>
</evidence>
<dbReference type="AlphaFoldDB" id="Q0C6U9"/>
<proteinExistence type="predicted"/>
<keyword evidence="2" id="KW-1185">Reference proteome</keyword>
<protein>
    <submittedName>
        <fullName evidence="1">Uncharacterized protein</fullName>
    </submittedName>
</protein>
<reference evidence="2" key="1">
    <citation type="submission" date="2005-10" db="EMBL/GenBank/DDBJ databases">
        <title>Complete sequence of Pelobacter carbinolicus DSM 2380.</title>
        <authorList>
            <person name="Copeland A."/>
            <person name="Lucas S."/>
            <person name="Lapidus A."/>
            <person name="Barry K."/>
            <person name="Detter J.C."/>
            <person name="Glavina T."/>
            <person name="Hammon N."/>
            <person name="Israni S."/>
            <person name="Pitluck S."/>
            <person name="Chertkov O."/>
            <person name="Schmutz J."/>
            <person name="Larimer F."/>
            <person name="Land M."/>
            <person name="Kyrpides N."/>
            <person name="Ivanova N."/>
            <person name="Richardson P."/>
        </authorList>
    </citation>
    <scope>NUCLEOTIDE SEQUENCE [LARGE SCALE GENOMIC DNA]</scope>
    <source>
        <strain evidence="2">DSM 2380 / NBRC 103641 / GraBd1</strain>
    </source>
</reference>
<dbReference type="Proteomes" id="UP000002534">
    <property type="component" value="Chromosome"/>
</dbReference>
<accession>Q0C6U9</accession>
<evidence type="ECO:0000313" key="2">
    <source>
        <dbReference type="Proteomes" id="UP000002534"/>
    </source>
</evidence>
<reference evidence="1 2" key="2">
    <citation type="journal article" date="2012" name="BMC Genomics">
        <title>The genome of Pelobacter carbinolicus reveals surprising metabolic capabilities and physiological features.</title>
        <authorList>
            <person name="Aklujkar M."/>
            <person name="Haveman S.A."/>
            <person name="Didonato R.Jr."/>
            <person name="Chertkov O."/>
            <person name="Han C.S."/>
            <person name="Land M.L."/>
            <person name="Brown P."/>
            <person name="Lovley D.R."/>
        </authorList>
    </citation>
    <scope>NUCLEOTIDE SEQUENCE [LARGE SCALE GENOMIC DNA]</scope>
    <source>
        <strain evidence="2">DSM 2380 / NBRC 103641 / GraBd1</strain>
    </source>
</reference>